<dbReference type="OrthoDB" id="9789139at2"/>
<proteinExistence type="predicted"/>
<dbReference type="InterPro" id="IPR047124">
    <property type="entry name" value="HI_0220.2"/>
</dbReference>
<dbReference type="PANTHER" id="PTHR42160:SF1">
    <property type="entry name" value="URACIL-DNA GLYCOSYLASE SUPERFAMILY PROTEIN"/>
    <property type="match status" value="1"/>
</dbReference>
<gene>
    <name evidence="2" type="ORF">SAMEA4504048_01526</name>
</gene>
<feature type="domain" description="Uracil-DNA glycosylase-like" evidence="1">
    <location>
        <begin position="24"/>
        <end position="179"/>
    </location>
</feature>
<dbReference type="CDD" id="cd10033">
    <property type="entry name" value="UDG_like"/>
    <property type="match status" value="1"/>
</dbReference>
<dbReference type="AlphaFoldDB" id="A0A239X6U2"/>
<sequence>MAIYQDIQNDPDNRLFTQRGIPPLYQVSGKARLLIVGQAPGIKAQERQQLFKDPSGDRLREWLGVDEDFFYQSGQIAILPMDFYFPGKGKSGDLPPRQGQADKWHPRLIEQMPHLELTLLIGKAAQDYYLKDKTNLTDRVQHYDRYFPDYFPIPHPSPRNNIWLTQHPWFEENVLPTLRQKVAKVFEKDS</sequence>
<dbReference type="Proteomes" id="UP000215144">
    <property type="component" value="Chromosome 1"/>
</dbReference>
<evidence type="ECO:0000313" key="3">
    <source>
        <dbReference type="Proteomes" id="UP000215144"/>
    </source>
</evidence>
<dbReference type="Pfam" id="PF03167">
    <property type="entry name" value="UDG"/>
    <property type="match status" value="1"/>
</dbReference>
<organism evidence="2 3">
    <name type="scientific">Streptococcus acidominimus</name>
    <dbReference type="NCBI Taxonomy" id="1326"/>
    <lineage>
        <taxon>Bacteria</taxon>
        <taxon>Bacillati</taxon>
        <taxon>Bacillota</taxon>
        <taxon>Bacilli</taxon>
        <taxon>Lactobacillales</taxon>
        <taxon>Streptococcaceae</taxon>
        <taxon>Streptococcus</taxon>
    </lineage>
</organism>
<evidence type="ECO:0000259" key="1">
    <source>
        <dbReference type="SMART" id="SM00986"/>
    </source>
</evidence>
<dbReference type="SMART" id="SM00986">
    <property type="entry name" value="UDG"/>
    <property type="match status" value="1"/>
</dbReference>
<dbReference type="Gene3D" id="3.40.470.10">
    <property type="entry name" value="Uracil-DNA glycosylase-like domain"/>
    <property type="match status" value="1"/>
</dbReference>
<name>A0A239X6U2_STRAI</name>
<accession>A0A239X6U2</accession>
<dbReference type="EMBL" id="LT906454">
    <property type="protein sequence ID" value="SNV42407.1"/>
    <property type="molecule type" value="Genomic_DNA"/>
</dbReference>
<dbReference type="KEGG" id="saco:SAME_01526"/>
<protein>
    <submittedName>
        <fullName evidence="2">Uracil-DNA glycosylase</fullName>
    </submittedName>
</protein>
<dbReference type="RefSeq" id="WP_095123023.1">
    <property type="nucleotide sequence ID" value="NZ_LT906454.1"/>
</dbReference>
<dbReference type="InterPro" id="IPR005122">
    <property type="entry name" value="Uracil-DNA_glycosylase-like"/>
</dbReference>
<dbReference type="InterPro" id="IPR036895">
    <property type="entry name" value="Uracil-DNA_glycosylase-like_sf"/>
</dbReference>
<dbReference type="SUPFAM" id="SSF52141">
    <property type="entry name" value="Uracil-DNA glycosylase-like"/>
    <property type="match status" value="1"/>
</dbReference>
<dbReference type="PANTHER" id="PTHR42160">
    <property type="entry name" value="URACIL-DNA GLYCOSYLASE SUPERFAMILY PROTEIN"/>
    <property type="match status" value="1"/>
</dbReference>
<evidence type="ECO:0000313" key="2">
    <source>
        <dbReference type="EMBL" id="SNV42407.1"/>
    </source>
</evidence>
<reference evidence="2 3" key="1">
    <citation type="submission" date="2017-06" db="EMBL/GenBank/DDBJ databases">
        <authorList>
            <consortium name="Pathogen Informatics"/>
        </authorList>
    </citation>
    <scope>NUCLEOTIDE SEQUENCE [LARGE SCALE GENOMIC DNA]</scope>
    <source>
        <strain evidence="2 3">NCTC11291</strain>
    </source>
</reference>
<dbReference type="SMART" id="SM00987">
    <property type="entry name" value="UreE_C"/>
    <property type="match status" value="1"/>
</dbReference>